<dbReference type="AlphaFoldDB" id="A0AAP0L2P3"/>
<sequence length="74" mass="8558">MSANYEPIQLRGIKEMQRSLLKVIQDKTLDRDQLREMYEQLGRMEQALMDRLGISFALASNVDDDSETGHDLND</sequence>
<proteinExistence type="predicted"/>
<evidence type="ECO:0000313" key="1">
    <source>
        <dbReference type="EMBL" id="KAK9162543.1"/>
    </source>
</evidence>
<reference evidence="1 2" key="1">
    <citation type="submission" date="2024-01" db="EMBL/GenBank/DDBJ databases">
        <title>Genome assemblies of Stephania.</title>
        <authorList>
            <person name="Yang L."/>
        </authorList>
    </citation>
    <scope>NUCLEOTIDE SEQUENCE [LARGE SCALE GENOMIC DNA]</scope>
    <source>
        <strain evidence="1">YNDBR</strain>
        <tissue evidence="1">Leaf</tissue>
    </source>
</reference>
<dbReference type="EMBL" id="JBBNAF010000002">
    <property type="protein sequence ID" value="KAK9162543.1"/>
    <property type="molecule type" value="Genomic_DNA"/>
</dbReference>
<accession>A0AAP0L2P3</accession>
<organism evidence="1 2">
    <name type="scientific">Stephania yunnanensis</name>
    <dbReference type="NCBI Taxonomy" id="152371"/>
    <lineage>
        <taxon>Eukaryota</taxon>
        <taxon>Viridiplantae</taxon>
        <taxon>Streptophyta</taxon>
        <taxon>Embryophyta</taxon>
        <taxon>Tracheophyta</taxon>
        <taxon>Spermatophyta</taxon>
        <taxon>Magnoliopsida</taxon>
        <taxon>Ranunculales</taxon>
        <taxon>Menispermaceae</taxon>
        <taxon>Menispermoideae</taxon>
        <taxon>Cissampelideae</taxon>
        <taxon>Stephania</taxon>
    </lineage>
</organism>
<dbReference type="Proteomes" id="UP001420932">
    <property type="component" value="Unassembled WGS sequence"/>
</dbReference>
<comment type="caution">
    <text evidence="1">The sequence shown here is derived from an EMBL/GenBank/DDBJ whole genome shotgun (WGS) entry which is preliminary data.</text>
</comment>
<gene>
    <name evidence="1" type="ORF">Syun_003445</name>
</gene>
<name>A0AAP0L2P3_9MAGN</name>
<evidence type="ECO:0000313" key="2">
    <source>
        <dbReference type="Proteomes" id="UP001420932"/>
    </source>
</evidence>
<protein>
    <submittedName>
        <fullName evidence="1">Uncharacterized protein</fullName>
    </submittedName>
</protein>
<keyword evidence="2" id="KW-1185">Reference proteome</keyword>